<accession>Q9ACX1</accession>
<protein>
    <submittedName>
        <fullName evidence="1">Uncharacterized protein</fullName>
    </submittedName>
</protein>
<evidence type="ECO:0000313" key="1">
    <source>
        <dbReference type="EMBL" id="CAC36701.1"/>
    </source>
</evidence>
<evidence type="ECO:0000313" key="2">
    <source>
        <dbReference type="Proteomes" id="UP000001973"/>
    </source>
</evidence>
<keyword evidence="2" id="KW-1185">Reference proteome</keyword>
<dbReference type="KEGG" id="sco:SCP1.180"/>
<organism evidence="1 2">
    <name type="scientific">Streptomyces coelicolor (strain ATCC BAA-471 / A3(2) / M145)</name>
    <dbReference type="NCBI Taxonomy" id="100226"/>
    <lineage>
        <taxon>Bacteria</taxon>
        <taxon>Bacillati</taxon>
        <taxon>Actinomycetota</taxon>
        <taxon>Actinomycetes</taxon>
        <taxon>Kitasatosporales</taxon>
        <taxon>Streptomycetaceae</taxon>
        <taxon>Streptomyces</taxon>
        <taxon>Streptomyces albidoflavus group</taxon>
    </lineage>
</organism>
<dbReference type="HOGENOM" id="CLU_2262156_0_0_11"/>
<dbReference type="AlphaFoldDB" id="Q9ACX1"/>
<geneLocation type="plasmid" evidence="2">
    <name>SCP1</name>
</geneLocation>
<reference evidence="1 2" key="4">
    <citation type="journal article" date="2009" name="Mol. Microbiol.">
        <title>Extracellular signalling, translational control, two repressors and an activator all contribute to the regulation of methylenomycin production in Streptomyces coelicolor.</title>
        <authorList>
            <person name="O'Rourke S."/>
            <person name="Wietzorrek A."/>
            <person name="Fowler K."/>
            <person name="Corre C."/>
            <person name="Challis G.L."/>
            <person name="Chater K.F."/>
        </authorList>
    </citation>
    <scope>NUCLEOTIDE SEQUENCE [LARGE SCALE GENOMIC DNA]</scope>
    <source>
        <strain evidence="2">ATCC BAA-471 / A3(2) / M145</strain>
    </source>
</reference>
<reference evidence="1 2" key="1">
    <citation type="journal article" date="1998" name="J. Bacteriol.">
        <title>Cloning and physical mapping of the EcoRI fragments of the giant linear plasmid SCP1.</title>
        <authorList>
            <person name="Redenbach M."/>
            <person name="Ikeda K."/>
            <person name="Yamasaki M."/>
            <person name="Kinashi H."/>
        </authorList>
    </citation>
    <scope>NUCLEOTIDE SEQUENCE [LARGE SCALE GENOMIC DNA]</scope>
    <source>
        <strain evidence="2">ATCC BAA-471 / A3(2) / M145</strain>
    </source>
</reference>
<dbReference type="PATRIC" id="fig|100226.15.peg.8125"/>
<gene>
    <name evidence="1" type="ordered locus">SCP1.180</name>
</gene>
<sequence length="103" mass="11909">MLRERCLDFLFGFPNLSIRLDGVIWQSNGELPVDADCLAGVDRDMNRAGLRPLGWTLAVRWPDQHRQLPEDQMKDRGFVQRYQTVAERLRTALDARPVTVDKN</sequence>
<dbReference type="RefSeq" id="WP_011039479.1">
    <property type="nucleotide sequence ID" value="NC_003903.1"/>
</dbReference>
<dbReference type="Proteomes" id="UP000001973">
    <property type="component" value="Plasmid SCP1"/>
</dbReference>
<reference evidence="2" key="2">
    <citation type="journal article" date="2002" name="Nature">
        <title>Complete genome sequence of the model actinomycete Streptomyces coelicolor A3(2).</title>
        <authorList>
            <person name="Bentley S.D."/>
            <person name="Chater K.F."/>
            <person name="Cerdeno-Tarraga A.M."/>
            <person name="Challis G.L."/>
            <person name="Thomson N.R."/>
            <person name="James K.D."/>
            <person name="Harris D.E."/>
            <person name="Quail M.A."/>
            <person name="Kieser H."/>
            <person name="Harper D."/>
            <person name="Bateman A."/>
            <person name="Brown S."/>
            <person name="Chandra G."/>
            <person name="Chen C.W."/>
            <person name="Collins M."/>
            <person name="Cronin A."/>
            <person name="Fraser A."/>
            <person name="Goble A."/>
            <person name="Hidalgo J."/>
            <person name="Hornsby T."/>
            <person name="Howarth S."/>
            <person name="Huang C.H."/>
            <person name="Kieser T."/>
            <person name="Larke L."/>
            <person name="Murphy L."/>
            <person name="Oliver K."/>
            <person name="O'Neil S."/>
            <person name="Rabbinowitsch E."/>
            <person name="Rajandream M.A."/>
            <person name="Rutherford K."/>
            <person name="Rutter S."/>
            <person name="Seeger K."/>
            <person name="Saunders D."/>
            <person name="Sharp S."/>
            <person name="Squares R."/>
            <person name="Squares S."/>
            <person name="Taylor K."/>
            <person name="Warren T."/>
            <person name="Wietzorrek A."/>
            <person name="Woodward J."/>
            <person name="Barrell B.G."/>
            <person name="Parkhill J."/>
            <person name="Hopwood D.A."/>
        </authorList>
    </citation>
    <scope>NUCLEOTIDE SEQUENCE [LARGE SCALE GENOMIC DNA]</scope>
    <source>
        <strain evidence="2">ATCC BAA-471 / A3(2) / M145</strain>
    </source>
</reference>
<dbReference type="STRING" id="100226.gene:17765685"/>
<dbReference type="OrthoDB" id="4219891at2"/>
<dbReference type="EMBL" id="AL589148">
    <property type="protein sequence ID" value="CAC36701.1"/>
    <property type="molecule type" value="Genomic_DNA"/>
</dbReference>
<name>Q9ACX1_STRCO</name>
<dbReference type="InParanoid" id="Q9ACX1"/>
<proteinExistence type="predicted"/>
<reference evidence="1 2" key="3">
    <citation type="journal article" date="2008" name="Proc. Natl. Acad. Sci. U.S.A.">
        <title>2-Alkyl-4-hydroxymethylfuran-3-carboxylic acids, antibiotic production inducers discovered by Streptomyces coelicolor genome mining.</title>
        <authorList>
            <person name="Corre C."/>
            <person name="Song L."/>
            <person name="O'Rourke S."/>
            <person name="Chater K.F."/>
            <person name="Challis G.L."/>
        </authorList>
    </citation>
    <scope>NUCLEOTIDE SEQUENCE [LARGE SCALE GENOMIC DNA]</scope>
    <source>
        <strain evidence="2">ATCC BAA-471 / A3(2) / M145</strain>
    </source>
</reference>